<feature type="compositionally biased region" description="Polar residues" evidence="1">
    <location>
        <begin position="328"/>
        <end position="337"/>
    </location>
</feature>
<sequence>MPNFILPIFFVIFIFVCTAHAEDGENTGELNIESKTELYSANLYIKAEDNDVSEKEKEDDRKRDKIGMGETIELTLSGKEALVGDPSKIEWKIVGEGANFVGETKGKKKVTLEISNELKENISLKVQAITEGQKVIEGETKPAEKEFFIKVPSHLTAQHARKAPKSQERGIPAVINGVLMSKDGWTEILGASAQLEVTFYPTNVSFQKVRIKEFSEDDNKKVFPSLGGKHETTVSGFLIYGNRFYDNIAARITLPSFKIEKHNLSQDWTWDCSIKVVGSEDKEILVVHKTTQFFDWRWVDINKSAVVATVRKFEGCQVKRDNRPGNRHSYTGGQSIKLTPENE</sequence>
<evidence type="ECO:0000313" key="3">
    <source>
        <dbReference type="EMBL" id="VYT28404.1"/>
    </source>
</evidence>
<feature type="signal peptide" evidence="2">
    <location>
        <begin position="1"/>
        <end position="21"/>
    </location>
</feature>
<evidence type="ECO:0008006" key="4">
    <source>
        <dbReference type="Google" id="ProtNLM"/>
    </source>
</evidence>
<feature type="chain" id="PRO_5027118033" description="BACON domain-containing protein" evidence="2">
    <location>
        <begin position="22"/>
        <end position="343"/>
    </location>
</feature>
<name>A0A6N2VDC4_9BACT</name>
<gene>
    <name evidence="3" type="ORF">AMLFYP55_01489</name>
</gene>
<dbReference type="EMBL" id="CACRSS010000021">
    <property type="protein sequence ID" value="VYT28404.1"/>
    <property type="molecule type" value="Genomic_DNA"/>
</dbReference>
<organism evidence="3">
    <name type="scientific">Akkermansia muciniphila</name>
    <dbReference type="NCBI Taxonomy" id="239935"/>
    <lineage>
        <taxon>Bacteria</taxon>
        <taxon>Pseudomonadati</taxon>
        <taxon>Verrucomicrobiota</taxon>
        <taxon>Verrucomicrobiia</taxon>
        <taxon>Verrucomicrobiales</taxon>
        <taxon>Akkermansiaceae</taxon>
        <taxon>Akkermansia</taxon>
    </lineage>
</organism>
<evidence type="ECO:0000256" key="2">
    <source>
        <dbReference type="SAM" id="SignalP"/>
    </source>
</evidence>
<protein>
    <recommendedName>
        <fullName evidence="4">BACON domain-containing protein</fullName>
    </recommendedName>
</protein>
<feature type="region of interest" description="Disordered" evidence="1">
    <location>
        <begin position="321"/>
        <end position="343"/>
    </location>
</feature>
<evidence type="ECO:0000256" key="1">
    <source>
        <dbReference type="SAM" id="MobiDB-lite"/>
    </source>
</evidence>
<proteinExistence type="predicted"/>
<accession>A0A6N2VDC4</accession>
<keyword evidence="2" id="KW-0732">Signal</keyword>
<dbReference type="AlphaFoldDB" id="A0A6N2VDC4"/>
<reference evidence="3" key="1">
    <citation type="submission" date="2019-11" db="EMBL/GenBank/DDBJ databases">
        <authorList>
            <person name="Feng L."/>
        </authorList>
    </citation>
    <scope>NUCLEOTIDE SEQUENCE</scope>
    <source>
        <strain evidence="3">AMuciniphilaLFYP55</strain>
    </source>
</reference>